<gene>
    <name evidence="5" type="ORF">EQG63_11865</name>
</gene>
<dbReference type="InterPro" id="IPR050090">
    <property type="entry name" value="Tyrosine_recombinase_XerCD"/>
</dbReference>
<dbReference type="SUPFAM" id="SSF56349">
    <property type="entry name" value="DNA breaking-rejoining enzymes"/>
    <property type="match status" value="1"/>
</dbReference>
<dbReference type="EMBL" id="SBKO01000006">
    <property type="protein sequence ID" value="RXR16346.1"/>
    <property type="molecule type" value="Genomic_DNA"/>
</dbReference>
<proteinExistence type="inferred from homology"/>
<protein>
    <submittedName>
        <fullName evidence="5">Site-specific integrase</fullName>
    </submittedName>
</protein>
<dbReference type="Pfam" id="PF00589">
    <property type="entry name" value="Phage_integrase"/>
    <property type="match status" value="1"/>
</dbReference>
<evidence type="ECO:0000259" key="4">
    <source>
        <dbReference type="PROSITE" id="PS51898"/>
    </source>
</evidence>
<dbReference type="InterPro" id="IPR002104">
    <property type="entry name" value="Integrase_catalytic"/>
</dbReference>
<dbReference type="Gene3D" id="1.10.150.130">
    <property type="match status" value="1"/>
</dbReference>
<dbReference type="CDD" id="cd01185">
    <property type="entry name" value="INTN1_C_like"/>
    <property type="match status" value="1"/>
</dbReference>
<dbReference type="GO" id="GO:0003677">
    <property type="term" value="F:DNA binding"/>
    <property type="evidence" value="ECO:0007669"/>
    <property type="project" value="UniProtKB-KW"/>
</dbReference>
<dbReference type="Pfam" id="PF13102">
    <property type="entry name" value="Phage_int_SAM_5"/>
    <property type="match status" value="1"/>
</dbReference>
<dbReference type="AlphaFoldDB" id="A0A4Q1K012"/>
<keyword evidence="3" id="KW-0233">DNA recombination</keyword>
<name>A0A4Q1K012_9FLAO</name>
<accession>A0A4Q1K012</accession>
<evidence type="ECO:0000313" key="6">
    <source>
        <dbReference type="Proteomes" id="UP000290283"/>
    </source>
</evidence>
<comment type="caution">
    <text evidence="5">The sequence shown here is derived from an EMBL/GenBank/DDBJ whole genome shotgun (WGS) entry which is preliminary data.</text>
</comment>
<evidence type="ECO:0000256" key="1">
    <source>
        <dbReference type="ARBA" id="ARBA00008857"/>
    </source>
</evidence>
<dbReference type="PROSITE" id="PS51898">
    <property type="entry name" value="TYR_RECOMBINASE"/>
    <property type="match status" value="1"/>
</dbReference>
<dbReference type="InterPro" id="IPR010998">
    <property type="entry name" value="Integrase_recombinase_N"/>
</dbReference>
<keyword evidence="6" id="KW-1185">Reference proteome</keyword>
<keyword evidence="2" id="KW-0238">DNA-binding</keyword>
<dbReference type="InterPro" id="IPR011010">
    <property type="entry name" value="DNA_brk_join_enz"/>
</dbReference>
<dbReference type="PANTHER" id="PTHR30349">
    <property type="entry name" value="PHAGE INTEGRASE-RELATED"/>
    <property type="match status" value="1"/>
</dbReference>
<dbReference type="PANTHER" id="PTHR30349:SF64">
    <property type="entry name" value="PROPHAGE INTEGRASE INTD-RELATED"/>
    <property type="match status" value="1"/>
</dbReference>
<evidence type="ECO:0000256" key="3">
    <source>
        <dbReference type="ARBA" id="ARBA00023172"/>
    </source>
</evidence>
<comment type="similarity">
    <text evidence="1">Belongs to the 'phage' integrase family.</text>
</comment>
<evidence type="ECO:0000256" key="2">
    <source>
        <dbReference type="ARBA" id="ARBA00023125"/>
    </source>
</evidence>
<dbReference type="InterPro" id="IPR025269">
    <property type="entry name" value="SAM-like_dom"/>
</dbReference>
<evidence type="ECO:0000313" key="5">
    <source>
        <dbReference type="EMBL" id="RXR16346.1"/>
    </source>
</evidence>
<dbReference type="GO" id="GO:0006310">
    <property type="term" value="P:DNA recombination"/>
    <property type="evidence" value="ECO:0007669"/>
    <property type="project" value="UniProtKB-KW"/>
</dbReference>
<organism evidence="5 6">
    <name type="scientific">Flavobacterium amnicola</name>
    <dbReference type="NCBI Taxonomy" id="2506422"/>
    <lineage>
        <taxon>Bacteria</taxon>
        <taxon>Pseudomonadati</taxon>
        <taxon>Bacteroidota</taxon>
        <taxon>Flavobacteriia</taxon>
        <taxon>Flavobacteriales</taxon>
        <taxon>Flavobacteriaceae</taxon>
        <taxon>Flavobacterium</taxon>
    </lineage>
</organism>
<dbReference type="OrthoDB" id="9806835at2"/>
<reference evidence="6" key="1">
    <citation type="submission" date="2019-01" db="EMBL/GenBank/DDBJ databases">
        <title>Cytophagaceae bacterium strain CAR-16.</title>
        <authorList>
            <person name="Chen W.-M."/>
        </authorList>
    </citation>
    <scope>NUCLEOTIDE SEQUENCE [LARGE SCALE GENOMIC DNA]</scope>
    <source>
        <strain evidence="6">LLJ-11</strain>
    </source>
</reference>
<dbReference type="GO" id="GO:0015074">
    <property type="term" value="P:DNA integration"/>
    <property type="evidence" value="ECO:0007669"/>
    <property type="project" value="InterPro"/>
</dbReference>
<sequence>MKKIKVTLRKKAISNGRQSLYLDFYPPIINPQTGNETRREFLKMYILTKTRNPIEKQQNDEIISIAESIKNKRQNELSKENIYSEFEKQLLKINEIGEQSFVGYFKKEAEKRTGKNYDIWNIAIEHFTDFLQRENLKFSEVTISLINDYKHYLLKAKSKRKSIDQISTNTALSYFNKIKATLKNAYKEGKLRTDINSAVGSIKEQETRRDFLTLEEAKKLAKTDCNNDLVKRASLFSILTGLRYSDIEKLQWSEIEKIKNNHYIIRFKQKKTKNQETIPIIESTFHLLGERKNDDVKIFDGLKKWDIDRTLPNWIKSAGISKHITFHCFRHTYATLQLSKNTNIYTVSGMLGHRGLKATQVYTNLIDNAKLEAAHKIDLDL</sequence>
<dbReference type="Proteomes" id="UP000290283">
    <property type="component" value="Unassembled WGS sequence"/>
</dbReference>
<dbReference type="InterPro" id="IPR013762">
    <property type="entry name" value="Integrase-like_cat_sf"/>
</dbReference>
<feature type="domain" description="Tyr recombinase" evidence="4">
    <location>
        <begin position="207"/>
        <end position="376"/>
    </location>
</feature>
<dbReference type="Gene3D" id="1.10.443.10">
    <property type="entry name" value="Intergrase catalytic core"/>
    <property type="match status" value="1"/>
</dbReference>